<name>A0A2L2TH18_9HYPO</name>
<dbReference type="Proteomes" id="UP000245910">
    <property type="component" value="Chromosome II"/>
</dbReference>
<reference evidence="2" key="1">
    <citation type="submission" date="2014-10" db="EMBL/GenBank/DDBJ databases">
        <authorList>
            <person name="King R."/>
        </authorList>
    </citation>
    <scope>NUCLEOTIDE SEQUENCE [LARGE SCALE GENOMIC DNA]</scope>
    <source>
        <strain evidence="2">A3/5</strain>
    </source>
</reference>
<dbReference type="EMBL" id="LN649230">
    <property type="protein sequence ID" value="CEI62326.1"/>
    <property type="molecule type" value="Genomic_DNA"/>
</dbReference>
<evidence type="ECO:0000313" key="2">
    <source>
        <dbReference type="Proteomes" id="UP000245910"/>
    </source>
</evidence>
<keyword evidence="2" id="KW-1185">Reference proteome</keyword>
<accession>A0A2L2TH18</accession>
<protein>
    <submittedName>
        <fullName evidence="1">Uncharacterized protein</fullName>
    </submittedName>
</protein>
<evidence type="ECO:0000313" key="1">
    <source>
        <dbReference type="EMBL" id="CEI62326.1"/>
    </source>
</evidence>
<dbReference type="AlphaFoldDB" id="A0A2L2TH18"/>
<sequence length="67" mass="7401">MSSCLVHLFCQTDLFSFLERRSVACNFPGTLRLHSSQNVSNLCLLVNPHCTPEISVFCMGLLVAEAV</sequence>
<proteinExistence type="predicted"/>
<organism evidence="1 2">
    <name type="scientific">Fusarium venenatum</name>
    <dbReference type="NCBI Taxonomy" id="56646"/>
    <lineage>
        <taxon>Eukaryota</taxon>
        <taxon>Fungi</taxon>
        <taxon>Dikarya</taxon>
        <taxon>Ascomycota</taxon>
        <taxon>Pezizomycotina</taxon>
        <taxon>Sordariomycetes</taxon>
        <taxon>Hypocreomycetidae</taxon>
        <taxon>Hypocreales</taxon>
        <taxon>Nectriaceae</taxon>
        <taxon>Fusarium</taxon>
    </lineage>
</organism>